<proteinExistence type="predicted"/>
<dbReference type="InterPro" id="IPR009078">
    <property type="entry name" value="Ferritin-like_SF"/>
</dbReference>
<protein>
    <submittedName>
        <fullName evidence="2">Rubrerythrin</fullName>
    </submittedName>
</protein>
<evidence type="ECO:0000313" key="2">
    <source>
        <dbReference type="EMBL" id="SFR07213.1"/>
    </source>
</evidence>
<dbReference type="InterPro" id="IPR012347">
    <property type="entry name" value="Ferritin-like"/>
</dbReference>
<organism evidence="2 3">
    <name type="scientific">Desulfoscipio geothermicus DSM 3669</name>
    <dbReference type="NCBI Taxonomy" id="1121426"/>
    <lineage>
        <taxon>Bacteria</taxon>
        <taxon>Bacillati</taxon>
        <taxon>Bacillota</taxon>
        <taxon>Clostridia</taxon>
        <taxon>Eubacteriales</taxon>
        <taxon>Desulfallaceae</taxon>
        <taxon>Desulfoscipio</taxon>
    </lineage>
</organism>
<dbReference type="STRING" id="39060.SAMN05660706_11462"/>
<evidence type="ECO:0000259" key="1">
    <source>
        <dbReference type="Pfam" id="PF02915"/>
    </source>
</evidence>
<dbReference type="InterPro" id="IPR003251">
    <property type="entry name" value="Rr_diiron-bd_dom"/>
</dbReference>
<dbReference type="Gene3D" id="1.20.1260.10">
    <property type="match status" value="1"/>
</dbReference>
<dbReference type="EMBL" id="FOYM01000014">
    <property type="protein sequence ID" value="SFR07213.1"/>
    <property type="molecule type" value="Genomic_DNA"/>
</dbReference>
<dbReference type="Pfam" id="PF02915">
    <property type="entry name" value="Rubrerythrin"/>
    <property type="match status" value="1"/>
</dbReference>
<dbReference type="Proteomes" id="UP000199584">
    <property type="component" value="Unassembled WGS sequence"/>
</dbReference>
<name>A0A1I6DNX9_9FIRM</name>
<accession>A0A1I6DNX9</accession>
<dbReference type="SUPFAM" id="SSF47240">
    <property type="entry name" value="Ferritin-like"/>
    <property type="match status" value="1"/>
</dbReference>
<dbReference type="GO" id="GO:0016491">
    <property type="term" value="F:oxidoreductase activity"/>
    <property type="evidence" value="ECO:0007669"/>
    <property type="project" value="InterPro"/>
</dbReference>
<feature type="domain" description="Rubrerythrin diiron-binding" evidence="1">
    <location>
        <begin position="22"/>
        <end position="134"/>
    </location>
</feature>
<keyword evidence="3" id="KW-1185">Reference proteome</keyword>
<reference evidence="3" key="1">
    <citation type="submission" date="2016-10" db="EMBL/GenBank/DDBJ databases">
        <authorList>
            <person name="Varghese N."/>
            <person name="Submissions S."/>
        </authorList>
    </citation>
    <scope>NUCLEOTIDE SEQUENCE [LARGE SCALE GENOMIC DNA]</scope>
    <source>
        <strain evidence="3">DSM 3669</strain>
    </source>
</reference>
<dbReference type="RefSeq" id="WP_092483518.1">
    <property type="nucleotide sequence ID" value="NZ_FOYM01000014.1"/>
</dbReference>
<dbReference type="GO" id="GO:0046872">
    <property type="term" value="F:metal ion binding"/>
    <property type="evidence" value="ECO:0007669"/>
    <property type="project" value="InterPro"/>
</dbReference>
<dbReference type="OrthoDB" id="1808219at2"/>
<sequence length="151" mass="17300">MDAYYKVVKGLKTTLLDERATAVFYAKMRDISRTYAGVEAFAEARKDELDHARELTELLEELTGTTPMEATQQITPPVFSNYCEGIAIAIDGERNAGIEYSNIIKISPYDKVNKYLIKIISDEEVHLAKFSKLYEMECQQNYQPYQHSTKI</sequence>
<gene>
    <name evidence="2" type="ORF">SAMN05660706_11462</name>
</gene>
<dbReference type="AlphaFoldDB" id="A0A1I6DNX9"/>
<dbReference type="CDD" id="cd00657">
    <property type="entry name" value="Ferritin_like"/>
    <property type="match status" value="1"/>
</dbReference>
<evidence type="ECO:0000313" key="3">
    <source>
        <dbReference type="Proteomes" id="UP000199584"/>
    </source>
</evidence>